<evidence type="ECO:0000313" key="3">
    <source>
        <dbReference type="Proteomes" id="UP000294796"/>
    </source>
</evidence>
<accession>A0A4R5TTP5</accession>
<keyword evidence="3" id="KW-1185">Reference proteome</keyword>
<keyword evidence="1" id="KW-0732">Signal</keyword>
<protein>
    <submittedName>
        <fullName evidence="2">Uncharacterized protein</fullName>
    </submittedName>
</protein>
<proteinExistence type="predicted"/>
<organism evidence="2 3">
    <name type="scientific">Luteimonas aestuarii</name>
    <dbReference type="NCBI Taxonomy" id="453837"/>
    <lineage>
        <taxon>Bacteria</taxon>
        <taxon>Pseudomonadati</taxon>
        <taxon>Pseudomonadota</taxon>
        <taxon>Gammaproteobacteria</taxon>
        <taxon>Lysobacterales</taxon>
        <taxon>Lysobacteraceae</taxon>
        <taxon>Luteimonas</taxon>
    </lineage>
</organism>
<sequence length="131" mass="13878">MPPRHPSRATPLLLTTASAASASVIAARMLAFSTPGGPWSPWHASELRRMGTEKVAAVNAGMAAAGMELAMLPYRLMQVGARPASWSATGSLDAWMAMAELWIGVGNAALRPARNAAVRNRSRLARRKSKA</sequence>
<dbReference type="Proteomes" id="UP000294796">
    <property type="component" value="Unassembled WGS sequence"/>
</dbReference>
<feature type="signal peptide" evidence="1">
    <location>
        <begin position="1"/>
        <end position="22"/>
    </location>
</feature>
<reference evidence="2 3" key="1">
    <citation type="submission" date="2019-03" db="EMBL/GenBank/DDBJ databases">
        <title>Luteimonas zhaokaii sp.nov., isolated from the rectal contents of Plateau pika in Yushu, Qinghai Province, China.</title>
        <authorList>
            <person name="Zhang G."/>
        </authorList>
    </citation>
    <scope>NUCLEOTIDE SEQUENCE [LARGE SCALE GENOMIC DNA]</scope>
    <source>
        <strain evidence="2 3">B9</strain>
    </source>
</reference>
<feature type="chain" id="PRO_5020968579" evidence="1">
    <location>
        <begin position="23"/>
        <end position="131"/>
    </location>
</feature>
<evidence type="ECO:0000256" key="1">
    <source>
        <dbReference type="SAM" id="SignalP"/>
    </source>
</evidence>
<dbReference type="AlphaFoldDB" id="A0A4R5TTP5"/>
<evidence type="ECO:0000313" key="2">
    <source>
        <dbReference type="EMBL" id="TDK24381.1"/>
    </source>
</evidence>
<name>A0A4R5TTP5_9GAMM</name>
<gene>
    <name evidence="2" type="ORF">E2F46_08855</name>
</gene>
<comment type="caution">
    <text evidence="2">The sequence shown here is derived from an EMBL/GenBank/DDBJ whole genome shotgun (WGS) entry which is preliminary data.</text>
</comment>
<dbReference type="EMBL" id="SMTF01000005">
    <property type="protein sequence ID" value="TDK24381.1"/>
    <property type="molecule type" value="Genomic_DNA"/>
</dbReference>
<dbReference type="RefSeq" id="WP_133321713.1">
    <property type="nucleotide sequence ID" value="NZ_SMTF01000005.1"/>
</dbReference>
<dbReference type="OrthoDB" id="6059027at2"/>